<dbReference type="SUPFAM" id="SSF52047">
    <property type="entry name" value="RNI-like"/>
    <property type="match status" value="1"/>
</dbReference>
<organism evidence="2 3">
    <name type="scientific">Exidia glandulosa HHB12029</name>
    <dbReference type="NCBI Taxonomy" id="1314781"/>
    <lineage>
        <taxon>Eukaryota</taxon>
        <taxon>Fungi</taxon>
        <taxon>Dikarya</taxon>
        <taxon>Basidiomycota</taxon>
        <taxon>Agaricomycotina</taxon>
        <taxon>Agaricomycetes</taxon>
        <taxon>Auriculariales</taxon>
        <taxon>Exidiaceae</taxon>
        <taxon>Exidia</taxon>
    </lineage>
</organism>
<accession>A0A165P8T0</accession>
<evidence type="ECO:0008006" key="4">
    <source>
        <dbReference type="Google" id="ProtNLM"/>
    </source>
</evidence>
<name>A0A165P8T0_EXIGL</name>
<evidence type="ECO:0000256" key="1">
    <source>
        <dbReference type="SAM" id="Coils"/>
    </source>
</evidence>
<sequence>MAQRDPNRFADGLEAVSIRGRLERDEAELSVLRQNLDFAEQSLRDADARFREAEKIYYERKALRNDASAYVDLTRRKCDEQQIRVTTQRAYFHPIRRAPLEVLGRVFEIGVEDILYRDLEWEIIEFDALAEERRLPFTVSSVCRRWRAACLAAPRAWAHVVFSLSEFTSQRASYWNVYLDLTLSRSSASPLMLTLHRARGRSSHDGDNHLIRKLLQHMSRCVQFHLLVHRLYADDAILPLLSACAPHVRRIYIDVDRDCTSRLRATLPFPTSKAVEEIFSKGLFAFSDAVLSNARKITLNNVVCSDLVQIVEKAPTLHELRLNSPSVADFINTPSPYTLEPLQILIVDVADNVPFTRALTMFSFPNLVDLTLHGIESNTGNRLEFLRLISPGCHLTHLCITCLDPSLASNFGAALQQLKSLYDLTMNETKFTAHSLQMLCRALLPVNDDSAGGCPDLAYVTFGSDCSFERDCNPNELLDLVRARQTADIGPDGDKWWFVRFTVGGWEAPGRGGLQAEIDELLKEKDEPHVE</sequence>
<gene>
    <name evidence="2" type="ORF">EXIGLDRAFT_716456</name>
</gene>
<proteinExistence type="predicted"/>
<reference evidence="2 3" key="1">
    <citation type="journal article" date="2016" name="Mol. Biol. Evol.">
        <title>Comparative Genomics of Early-Diverging Mushroom-Forming Fungi Provides Insights into the Origins of Lignocellulose Decay Capabilities.</title>
        <authorList>
            <person name="Nagy L.G."/>
            <person name="Riley R."/>
            <person name="Tritt A."/>
            <person name="Adam C."/>
            <person name="Daum C."/>
            <person name="Floudas D."/>
            <person name="Sun H."/>
            <person name="Yadav J.S."/>
            <person name="Pangilinan J."/>
            <person name="Larsson K.H."/>
            <person name="Matsuura K."/>
            <person name="Barry K."/>
            <person name="Labutti K."/>
            <person name="Kuo R."/>
            <person name="Ohm R.A."/>
            <person name="Bhattacharya S.S."/>
            <person name="Shirouzu T."/>
            <person name="Yoshinaga Y."/>
            <person name="Martin F.M."/>
            <person name="Grigoriev I.V."/>
            <person name="Hibbett D.S."/>
        </authorList>
    </citation>
    <scope>NUCLEOTIDE SEQUENCE [LARGE SCALE GENOMIC DNA]</scope>
    <source>
        <strain evidence="2 3">HHB12029</strain>
    </source>
</reference>
<dbReference type="AlphaFoldDB" id="A0A165P8T0"/>
<evidence type="ECO:0000313" key="3">
    <source>
        <dbReference type="Proteomes" id="UP000077266"/>
    </source>
</evidence>
<keyword evidence="1" id="KW-0175">Coiled coil</keyword>
<dbReference type="Proteomes" id="UP000077266">
    <property type="component" value="Unassembled WGS sequence"/>
</dbReference>
<keyword evidence="3" id="KW-1185">Reference proteome</keyword>
<dbReference type="OrthoDB" id="2844577at2759"/>
<dbReference type="InParanoid" id="A0A165P8T0"/>
<protein>
    <recommendedName>
        <fullName evidence="4">F-box domain-containing protein</fullName>
    </recommendedName>
</protein>
<dbReference type="EMBL" id="KV425891">
    <property type="protein sequence ID" value="KZW01807.1"/>
    <property type="molecule type" value="Genomic_DNA"/>
</dbReference>
<feature type="coiled-coil region" evidence="1">
    <location>
        <begin position="22"/>
        <end position="56"/>
    </location>
</feature>
<evidence type="ECO:0000313" key="2">
    <source>
        <dbReference type="EMBL" id="KZW01807.1"/>
    </source>
</evidence>